<proteinExistence type="predicted"/>
<organism evidence="8 9">
    <name type="scientific">Rickenella mellea</name>
    <dbReference type="NCBI Taxonomy" id="50990"/>
    <lineage>
        <taxon>Eukaryota</taxon>
        <taxon>Fungi</taxon>
        <taxon>Dikarya</taxon>
        <taxon>Basidiomycota</taxon>
        <taxon>Agaricomycotina</taxon>
        <taxon>Agaricomycetes</taxon>
        <taxon>Hymenochaetales</taxon>
        <taxon>Rickenellaceae</taxon>
        <taxon>Rickenella</taxon>
    </lineage>
</organism>
<keyword evidence="2 5" id="KW-0812">Transmembrane</keyword>
<evidence type="ECO:0000256" key="3">
    <source>
        <dbReference type="ARBA" id="ARBA00022989"/>
    </source>
</evidence>
<dbReference type="Proteomes" id="UP000294933">
    <property type="component" value="Unassembled WGS sequence"/>
</dbReference>
<dbReference type="EMBL" id="ML170165">
    <property type="protein sequence ID" value="TDL25040.1"/>
    <property type="molecule type" value="Genomic_DNA"/>
</dbReference>
<dbReference type="InterPro" id="IPR050846">
    <property type="entry name" value="TLCD"/>
</dbReference>
<accession>A0A4Y7QDU2</accession>
<dbReference type="VEuPathDB" id="FungiDB:BD410DRAFT_766762"/>
<dbReference type="OrthoDB" id="10266980at2759"/>
<dbReference type="AlphaFoldDB" id="A0A4Y7QDU2"/>
<evidence type="ECO:0000313" key="8">
    <source>
        <dbReference type="EMBL" id="TDL25040.1"/>
    </source>
</evidence>
<dbReference type="PROSITE" id="PS50922">
    <property type="entry name" value="TLC"/>
    <property type="match status" value="1"/>
</dbReference>
<feature type="transmembrane region" description="Helical" evidence="6">
    <location>
        <begin position="138"/>
        <end position="158"/>
    </location>
</feature>
<dbReference type="GO" id="GO:0005783">
    <property type="term" value="C:endoplasmic reticulum"/>
    <property type="evidence" value="ECO:0007669"/>
    <property type="project" value="TreeGrafter"/>
</dbReference>
<feature type="transmembrane region" description="Helical" evidence="6">
    <location>
        <begin position="28"/>
        <end position="51"/>
    </location>
</feature>
<feature type="transmembrane region" description="Helical" evidence="6">
    <location>
        <begin position="71"/>
        <end position="91"/>
    </location>
</feature>
<evidence type="ECO:0000313" key="9">
    <source>
        <dbReference type="Proteomes" id="UP000294933"/>
    </source>
</evidence>
<dbReference type="SMART" id="SM00724">
    <property type="entry name" value="TLC"/>
    <property type="match status" value="1"/>
</dbReference>
<keyword evidence="3 6" id="KW-1133">Transmembrane helix</keyword>
<keyword evidence="4 5" id="KW-0472">Membrane</keyword>
<evidence type="ECO:0000256" key="4">
    <source>
        <dbReference type="ARBA" id="ARBA00023136"/>
    </source>
</evidence>
<feature type="transmembrane region" description="Helical" evidence="6">
    <location>
        <begin position="233"/>
        <end position="252"/>
    </location>
</feature>
<evidence type="ECO:0000256" key="1">
    <source>
        <dbReference type="ARBA" id="ARBA00004141"/>
    </source>
</evidence>
<dbReference type="InterPro" id="IPR006634">
    <property type="entry name" value="TLC-dom"/>
</dbReference>
<keyword evidence="9" id="KW-1185">Reference proteome</keyword>
<dbReference type="Pfam" id="PF03798">
    <property type="entry name" value="TRAM_LAG1_CLN8"/>
    <property type="match status" value="1"/>
</dbReference>
<evidence type="ECO:0000256" key="2">
    <source>
        <dbReference type="ARBA" id="ARBA00022692"/>
    </source>
</evidence>
<reference evidence="8 9" key="1">
    <citation type="submission" date="2018-06" db="EMBL/GenBank/DDBJ databases">
        <title>A transcriptomic atlas of mushroom development highlights an independent origin of complex multicellularity.</title>
        <authorList>
            <consortium name="DOE Joint Genome Institute"/>
            <person name="Krizsan K."/>
            <person name="Almasi E."/>
            <person name="Merenyi Z."/>
            <person name="Sahu N."/>
            <person name="Viragh M."/>
            <person name="Koszo T."/>
            <person name="Mondo S."/>
            <person name="Kiss B."/>
            <person name="Balint B."/>
            <person name="Kues U."/>
            <person name="Barry K."/>
            <person name="Hegedus J.C."/>
            <person name="Henrissat B."/>
            <person name="Johnson J."/>
            <person name="Lipzen A."/>
            <person name="Ohm R."/>
            <person name="Nagy I."/>
            <person name="Pangilinan J."/>
            <person name="Yan J."/>
            <person name="Xiong Y."/>
            <person name="Grigoriev I.V."/>
            <person name="Hibbett D.S."/>
            <person name="Nagy L.G."/>
        </authorList>
    </citation>
    <scope>NUCLEOTIDE SEQUENCE [LARGE SCALE GENOMIC DNA]</scope>
    <source>
        <strain evidence="8 9">SZMC22713</strain>
    </source>
</reference>
<dbReference type="PANTHER" id="PTHR13439:SF0">
    <property type="entry name" value="TOPOISOMERASE I DAMAGE AFFECTED PROTEIN 4"/>
    <property type="match status" value="1"/>
</dbReference>
<feature type="transmembrane region" description="Helical" evidence="6">
    <location>
        <begin position="192"/>
        <end position="213"/>
    </location>
</feature>
<dbReference type="GO" id="GO:0055088">
    <property type="term" value="P:lipid homeostasis"/>
    <property type="evidence" value="ECO:0007669"/>
    <property type="project" value="TreeGrafter"/>
</dbReference>
<feature type="domain" description="TLC" evidence="7">
    <location>
        <begin position="68"/>
        <end position="263"/>
    </location>
</feature>
<dbReference type="GO" id="GO:0016020">
    <property type="term" value="C:membrane"/>
    <property type="evidence" value="ECO:0007669"/>
    <property type="project" value="UniProtKB-SubCell"/>
</dbReference>
<comment type="subcellular location">
    <subcellularLocation>
        <location evidence="1">Membrane</location>
        <topology evidence="1">Multi-pass membrane protein</topology>
    </subcellularLocation>
</comment>
<name>A0A4Y7QDU2_9AGAM</name>
<dbReference type="PANTHER" id="PTHR13439">
    <property type="entry name" value="CT120 PROTEIN"/>
    <property type="match status" value="1"/>
</dbReference>
<gene>
    <name evidence="8" type="ORF">BD410DRAFT_766762</name>
</gene>
<evidence type="ECO:0000259" key="7">
    <source>
        <dbReference type="PROSITE" id="PS50922"/>
    </source>
</evidence>
<evidence type="ECO:0000256" key="6">
    <source>
        <dbReference type="SAM" id="Phobius"/>
    </source>
</evidence>
<sequence length="290" mass="32338">MWLASLHTAIQDASIPVANELGLSRLPAYADVVLASALGFWFTHLALAPFVSRMFVGGTYDRLGRGRNNWCVANVHVVSMAHALLVTPLAFRALSSRALDADRAFGWDDKAGTAMAVACGYFLWDTVESIVHFSDVGFVVHGLSCFLIYLLSFRPFIAYYGPRFLLWELSTPFLNIHWFLDKMGKTGSRIQLVNGALLLVVFTGVRLVYGNIMSYNFFLTMYAIREEVSTLQVVVYCGGNVVLNTLNIVWFFKMIAALRKRMQPARVTEGNGVYVNGRIETNGNAKLKDQ</sequence>
<protein>
    <submittedName>
        <fullName evidence="8">DUF887-domain-containing protein</fullName>
    </submittedName>
</protein>
<evidence type="ECO:0000256" key="5">
    <source>
        <dbReference type="PROSITE-ProRule" id="PRU00205"/>
    </source>
</evidence>
<dbReference type="STRING" id="50990.A0A4Y7QDU2"/>